<proteinExistence type="predicted"/>
<keyword evidence="2" id="KW-1185">Reference proteome</keyword>
<evidence type="ECO:0000313" key="1">
    <source>
        <dbReference type="EMBL" id="GAV79566.1"/>
    </source>
</evidence>
<dbReference type="OrthoDB" id="1697529at2759"/>
<protein>
    <recommendedName>
        <fullName evidence="3">UBN2 domain-containing protein</fullName>
    </recommendedName>
</protein>
<organism evidence="1 2">
    <name type="scientific">Cephalotus follicularis</name>
    <name type="common">Albany pitcher plant</name>
    <dbReference type="NCBI Taxonomy" id="3775"/>
    <lineage>
        <taxon>Eukaryota</taxon>
        <taxon>Viridiplantae</taxon>
        <taxon>Streptophyta</taxon>
        <taxon>Embryophyta</taxon>
        <taxon>Tracheophyta</taxon>
        <taxon>Spermatophyta</taxon>
        <taxon>Magnoliopsida</taxon>
        <taxon>eudicotyledons</taxon>
        <taxon>Gunneridae</taxon>
        <taxon>Pentapetalae</taxon>
        <taxon>rosids</taxon>
        <taxon>fabids</taxon>
        <taxon>Oxalidales</taxon>
        <taxon>Cephalotaceae</taxon>
        <taxon>Cephalotus</taxon>
    </lineage>
</organism>
<dbReference type="AlphaFoldDB" id="A0A1Q3CH52"/>
<dbReference type="Proteomes" id="UP000187406">
    <property type="component" value="Unassembled WGS sequence"/>
</dbReference>
<name>A0A1Q3CH52_CEPFO</name>
<sequence>VLDFDLAFSTDKPAALTETSSSDQMSFHKAWERSNRLSLMFMRMIVANNIKSTIPVTDNAKEFMKLVENLSQSESTDKSRAGTLMGTLMSHPVSVNNIYH</sequence>
<comment type="caution">
    <text evidence="1">The sequence shown here is derived from an EMBL/GenBank/DDBJ whole genome shotgun (WGS) entry which is preliminary data.</text>
</comment>
<evidence type="ECO:0000313" key="2">
    <source>
        <dbReference type="Proteomes" id="UP000187406"/>
    </source>
</evidence>
<reference evidence="2" key="1">
    <citation type="submission" date="2016-04" db="EMBL/GenBank/DDBJ databases">
        <title>Cephalotus genome sequencing.</title>
        <authorList>
            <person name="Fukushima K."/>
            <person name="Hasebe M."/>
            <person name="Fang X."/>
        </authorList>
    </citation>
    <scope>NUCLEOTIDE SEQUENCE [LARGE SCALE GENOMIC DNA]</scope>
    <source>
        <strain evidence="2">cv. St1</strain>
    </source>
</reference>
<feature type="non-terminal residue" evidence="1">
    <location>
        <position position="1"/>
    </location>
</feature>
<evidence type="ECO:0008006" key="3">
    <source>
        <dbReference type="Google" id="ProtNLM"/>
    </source>
</evidence>
<accession>A0A1Q3CH52</accession>
<dbReference type="InParanoid" id="A0A1Q3CH52"/>
<dbReference type="EMBL" id="BDDD01002000">
    <property type="protein sequence ID" value="GAV79566.1"/>
    <property type="molecule type" value="Genomic_DNA"/>
</dbReference>
<gene>
    <name evidence="1" type="ORF">CFOL_v3_23031</name>
</gene>
<feature type="non-terminal residue" evidence="1">
    <location>
        <position position="100"/>
    </location>
</feature>